<keyword evidence="10 15" id="KW-1133">Transmembrane helix</keyword>
<feature type="transmembrane region" description="Helical" evidence="15">
    <location>
        <begin position="126"/>
        <end position="146"/>
    </location>
</feature>
<feature type="transmembrane region" description="Helical" evidence="15">
    <location>
        <begin position="274"/>
        <end position="300"/>
    </location>
</feature>
<feature type="transmembrane region" description="Helical" evidence="15">
    <location>
        <begin position="436"/>
        <end position="456"/>
    </location>
</feature>
<dbReference type="InterPro" id="IPR036259">
    <property type="entry name" value="MFS_trans_sf"/>
</dbReference>
<dbReference type="OMA" id="ANGWYMT"/>
<dbReference type="Proteomes" id="UP000265140">
    <property type="component" value="Chromosome 17"/>
</dbReference>
<evidence type="ECO:0000256" key="5">
    <source>
        <dbReference type="ARBA" id="ARBA00015973"/>
    </source>
</evidence>
<dbReference type="STRING" id="8010.ENSELUP00000006937"/>
<feature type="transmembrane region" description="Helical" evidence="15">
    <location>
        <begin position="65"/>
        <end position="85"/>
    </location>
</feature>
<keyword evidence="9 15" id="KW-0812">Transmembrane</keyword>
<reference evidence="17" key="4">
    <citation type="submission" date="2025-09" db="UniProtKB">
        <authorList>
            <consortium name="Ensembl"/>
        </authorList>
    </citation>
    <scope>IDENTIFICATION</scope>
</reference>
<proteinExistence type="inferred from homology"/>
<dbReference type="CTD" id="565510"/>
<dbReference type="Pfam" id="PF00083">
    <property type="entry name" value="Sugar_tr"/>
    <property type="match status" value="1"/>
</dbReference>
<sequence>METLLRQLTHGNALVFIIILGIGGCFQNGFHITVTSSPSSYIQSFVNSSWIGRFQETPSEKTVKLIWSAIVSLYALGGLLGSMSVRCIAGRFGRKRAMIGNNVISIVAAVLMFTSRTAQSFEMILMARFLFGFSAGLGGCVHAIYLGECSPKKIRGMVTLTSATFISIGKLSGQFFGLREVLGHENSWNILLCVSTCFSVVQLLTLPFFPEAPRYSLIEKDNAEACRKALQSLWGKGEYQLEMQDMLLEQAAIKGETSKSLLELLRDTRVRWQLVTMVMVYSCIQFCGITAINVFSFDIFKEAGIPLDKIRLMTLGVGVSEVLTSITCGLLIETVGRRTLLWGGFGAMSAIMILITITLNLKDYSFWIPYSTVGLIFLFVIFYGGGPAGVLPSLTHEVFTQSYRPAAFVFTGILRWSGFAVLGLVFPFVIELLRSFNFVLFACMCLLASLYVFFYLPETKGKTLLEISEEFKNITLCGKRLSNDKTMETRL</sequence>
<dbReference type="GO" id="GO:0055056">
    <property type="term" value="F:D-glucose transmembrane transporter activity"/>
    <property type="evidence" value="ECO:0007669"/>
    <property type="project" value="TreeGrafter"/>
</dbReference>
<evidence type="ECO:0000256" key="3">
    <source>
        <dbReference type="ARBA" id="ARBA00004651"/>
    </source>
</evidence>
<evidence type="ECO:0000256" key="10">
    <source>
        <dbReference type="ARBA" id="ARBA00022989"/>
    </source>
</evidence>
<dbReference type="AlphaFoldDB" id="A0A3P8XR37"/>
<keyword evidence="7" id="KW-1003">Cell membrane</keyword>
<dbReference type="FunFam" id="1.20.1250.20:FF:001511">
    <property type="entry name" value="Solute carrier family 2, facilitated glucose transporter member 5"/>
    <property type="match status" value="1"/>
</dbReference>
<dbReference type="PANTHER" id="PTHR23503">
    <property type="entry name" value="SOLUTE CARRIER FAMILY 2"/>
    <property type="match status" value="1"/>
</dbReference>
<dbReference type="InterPro" id="IPR020846">
    <property type="entry name" value="MFS_dom"/>
</dbReference>
<keyword evidence="6 14" id="KW-0813">Transport</keyword>
<evidence type="ECO:0000256" key="13">
    <source>
        <dbReference type="ARBA" id="ARBA00031099"/>
    </source>
</evidence>
<keyword evidence="18" id="KW-1185">Reference proteome</keyword>
<evidence type="ECO:0000256" key="4">
    <source>
        <dbReference type="ARBA" id="ARBA00007004"/>
    </source>
</evidence>
<dbReference type="PROSITE" id="PS50850">
    <property type="entry name" value="MFS"/>
    <property type="match status" value="1"/>
</dbReference>
<dbReference type="InterPro" id="IPR045263">
    <property type="entry name" value="GLUT"/>
</dbReference>
<dbReference type="NCBIfam" id="TIGR00879">
    <property type="entry name" value="SP"/>
    <property type="match status" value="1"/>
</dbReference>
<feature type="transmembrane region" description="Helical" evidence="15">
    <location>
        <begin position="367"/>
        <end position="385"/>
    </location>
</feature>
<evidence type="ECO:0000313" key="17">
    <source>
        <dbReference type="Ensembl" id="ENSELUP00000006937.2"/>
    </source>
</evidence>
<dbReference type="KEGG" id="els:105017274"/>
<dbReference type="PANTHER" id="PTHR23503:SF130">
    <property type="entry name" value="SOLUTE CARRIER FAMILY 2 (FACILITATED GLUCOSE TRANSPORTER), MEMBER 9-LIKE 1"/>
    <property type="match status" value="1"/>
</dbReference>
<evidence type="ECO:0000256" key="15">
    <source>
        <dbReference type="SAM" id="Phobius"/>
    </source>
</evidence>
<dbReference type="InterPro" id="IPR005828">
    <property type="entry name" value="MFS_sugar_transport-like"/>
</dbReference>
<dbReference type="Gene3D" id="1.20.1250.20">
    <property type="entry name" value="MFS general substrate transporter like domains"/>
    <property type="match status" value="1"/>
</dbReference>
<dbReference type="GO" id="GO:0046323">
    <property type="term" value="P:D-glucose import"/>
    <property type="evidence" value="ECO:0007669"/>
    <property type="project" value="TreeGrafter"/>
</dbReference>
<evidence type="ECO:0000313" key="18">
    <source>
        <dbReference type="Proteomes" id="UP000265140"/>
    </source>
</evidence>
<dbReference type="GO" id="GO:0005353">
    <property type="term" value="F:fructose transmembrane transporter activity"/>
    <property type="evidence" value="ECO:0007669"/>
    <property type="project" value="UniProtKB-ARBA"/>
</dbReference>
<reference evidence="17" key="2">
    <citation type="submission" date="2020-02" db="EMBL/GenBank/DDBJ databases">
        <title>Esox lucius (northern pike) genome, fEsoLuc1, primary haplotype.</title>
        <authorList>
            <person name="Myers G."/>
            <person name="Karagic N."/>
            <person name="Meyer A."/>
            <person name="Pippel M."/>
            <person name="Reichard M."/>
            <person name="Winkler S."/>
            <person name="Tracey A."/>
            <person name="Sims Y."/>
            <person name="Howe K."/>
            <person name="Rhie A."/>
            <person name="Formenti G."/>
            <person name="Durbin R."/>
            <person name="Fedrigo O."/>
            <person name="Jarvis E.D."/>
        </authorList>
    </citation>
    <scope>NUCLEOTIDE SEQUENCE [LARGE SCALE GENOMIC DNA]</scope>
</reference>
<dbReference type="PROSITE" id="PS00217">
    <property type="entry name" value="SUGAR_TRANSPORT_2"/>
    <property type="match status" value="1"/>
</dbReference>
<comment type="subcellular location">
    <subcellularLocation>
        <location evidence="2">Cell membrane</location>
        <location evidence="2">Sarcolemma</location>
    </subcellularLocation>
    <subcellularLocation>
        <location evidence="3">Cell membrane</location>
        <topology evidence="3">Multi-pass membrane protein</topology>
    </subcellularLocation>
</comment>
<dbReference type="GO" id="GO:0070837">
    <property type="term" value="P:dehydroascorbic acid transport"/>
    <property type="evidence" value="ECO:0007669"/>
    <property type="project" value="TreeGrafter"/>
</dbReference>
<feature type="transmembrane region" description="Helical" evidence="15">
    <location>
        <begin position="339"/>
        <end position="361"/>
    </location>
</feature>
<feature type="domain" description="Major facilitator superfamily (MFS) profile" evidence="16">
    <location>
        <begin position="17"/>
        <end position="460"/>
    </location>
</feature>
<dbReference type="Bgee" id="ENSELUG00000007779">
    <property type="expression patterns" value="Expressed in mesonephros and 4 other cell types or tissues"/>
</dbReference>
<accession>A0A3P8XR37</accession>
<feature type="transmembrane region" description="Helical" evidence="15">
    <location>
        <begin position="97"/>
        <end position="114"/>
    </location>
</feature>
<evidence type="ECO:0000259" key="16">
    <source>
        <dbReference type="PROSITE" id="PS50850"/>
    </source>
</evidence>
<keyword evidence="11 15" id="KW-0472">Membrane</keyword>
<dbReference type="PROSITE" id="PS51257">
    <property type="entry name" value="PROKAR_LIPOPROTEIN"/>
    <property type="match status" value="1"/>
</dbReference>
<feature type="transmembrane region" description="Helical" evidence="15">
    <location>
        <begin position="312"/>
        <end position="332"/>
    </location>
</feature>
<evidence type="ECO:0000256" key="11">
    <source>
        <dbReference type="ARBA" id="ARBA00023136"/>
    </source>
</evidence>
<evidence type="ECO:0000256" key="2">
    <source>
        <dbReference type="ARBA" id="ARBA00004135"/>
    </source>
</evidence>
<dbReference type="OrthoDB" id="4142200at2759"/>
<dbReference type="SUPFAM" id="SSF103473">
    <property type="entry name" value="MFS general substrate transporter"/>
    <property type="match status" value="1"/>
</dbReference>
<dbReference type="GO" id="GO:0042383">
    <property type="term" value="C:sarcolemma"/>
    <property type="evidence" value="ECO:0007669"/>
    <property type="project" value="UniProtKB-SubCell"/>
</dbReference>
<reference evidence="18" key="1">
    <citation type="journal article" date="2014" name="PLoS ONE">
        <title>The genome and linkage map of the northern pike (Esox lucius): conserved synteny revealed between the salmonid sister group and the Neoteleostei.</title>
        <authorList>
            <person name="Rondeau E.B."/>
            <person name="Minkley D.R."/>
            <person name="Leong J.S."/>
            <person name="Messmer A.M."/>
            <person name="Jantzen J.R."/>
            <person name="von Schalburg K.R."/>
            <person name="Lemon C."/>
            <person name="Bird N.H."/>
            <person name="Koop B.F."/>
        </authorList>
    </citation>
    <scope>NUCLEOTIDE SEQUENCE</scope>
</reference>
<dbReference type="InterPro" id="IPR005829">
    <property type="entry name" value="Sugar_transporter_CS"/>
</dbReference>
<organism evidence="17 18">
    <name type="scientific">Esox lucius</name>
    <name type="common">Northern pike</name>
    <dbReference type="NCBI Taxonomy" id="8010"/>
    <lineage>
        <taxon>Eukaryota</taxon>
        <taxon>Metazoa</taxon>
        <taxon>Chordata</taxon>
        <taxon>Craniata</taxon>
        <taxon>Vertebrata</taxon>
        <taxon>Euteleostomi</taxon>
        <taxon>Actinopterygii</taxon>
        <taxon>Neopterygii</taxon>
        <taxon>Teleostei</taxon>
        <taxon>Protacanthopterygii</taxon>
        <taxon>Esociformes</taxon>
        <taxon>Esocidae</taxon>
        <taxon>Esox</taxon>
    </lineage>
</organism>
<comment type="catalytic activity">
    <reaction evidence="1">
        <text>D-fructose(out) = D-fructose(in)</text>
        <dbReference type="Rhea" id="RHEA:60372"/>
        <dbReference type="ChEBI" id="CHEBI:37721"/>
    </reaction>
</comment>
<keyword evidence="8" id="KW-0762">Sugar transport</keyword>
<evidence type="ECO:0000256" key="12">
    <source>
        <dbReference type="ARBA" id="ARBA00029961"/>
    </source>
</evidence>
<dbReference type="GeneID" id="105017274"/>
<dbReference type="InParanoid" id="A0A3P8XR37"/>
<dbReference type="Ensembl" id="ENSELUT00000008106.3">
    <property type="protein sequence ID" value="ENSELUP00000006937.2"/>
    <property type="gene ID" value="ENSELUG00000007779.3"/>
</dbReference>
<dbReference type="GO" id="GO:1990539">
    <property type="term" value="P:fructose import across plasma membrane"/>
    <property type="evidence" value="ECO:0007669"/>
    <property type="project" value="UniProtKB-ARBA"/>
</dbReference>
<evidence type="ECO:0000256" key="14">
    <source>
        <dbReference type="RuleBase" id="RU003346"/>
    </source>
</evidence>
<evidence type="ECO:0000256" key="6">
    <source>
        <dbReference type="ARBA" id="ARBA00022448"/>
    </source>
</evidence>
<protein>
    <recommendedName>
        <fullName evidence="5">Solute carrier family 2, facilitated glucose transporter member 5</fullName>
    </recommendedName>
    <alternativeName>
        <fullName evidence="13">Fructose transporter</fullName>
    </alternativeName>
    <alternativeName>
        <fullName evidence="12">Glucose transporter type 5, small intestine</fullName>
    </alternativeName>
</protein>
<name>A0A3P8XR37_ESOLU</name>
<dbReference type="RefSeq" id="XP_010880033.1">
    <property type="nucleotide sequence ID" value="XM_010881731.3"/>
</dbReference>
<feature type="transmembrane region" description="Helical" evidence="15">
    <location>
        <begin position="406"/>
        <end position="430"/>
    </location>
</feature>
<feature type="transmembrane region" description="Helical" evidence="15">
    <location>
        <begin position="12"/>
        <end position="30"/>
    </location>
</feature>
<reference evidence="17" key="3">
    <citation type="submission" date="2025-08" db="UniProtKB">
        <authorList>
            <consortium name="Ensembl"/>
        </authorList>
    </citation>
    <scope>IDENTIFICATION</scope>
</reference>
<evidence type="ECO:0000256" key="1">
    <source>
        <dbReference type="ARBA" id="ARBA00000590"/>
    </source>
</evidence>
<comment type="similarity">
    <text evidence="4">Belongs to the major facilitator superfamily. Sugar transporter (TC 2.A.1.1) family. Glucose transporter subfamily.</text>
</comment>
<evidence type="ECO:0000256" key="8">
    <source>
        <dbReference type="ARBA" id="ARBA00022597"/>
    </source>
</evidence>
<dbReference type="InterPro" id="IPR003663">
    <property type="entry name" value="Sugar/inositol_transpt"/>
</dbReference>
<evidence type="ECO:0000256" key="7">
    <source>
        <dbReference type="ARBA" id="ARBA00022475"/>
    </source>
</evidence>
<dbReference type="GeneTree" id="ENSGT00940000166173"/>
<evidence type="ECO:0000256" key="9">
    <source>
        <dbReference type="ARBA" id="ARBA00022692"/>
    </source>
</evidence>